<gene>
    <name evidence="1" type="ordered locus">PMT_2422</name>
</gene>
<accession>B9ER99</accession>
<dbReference type="AlphaFoldDB" id="B9ER99"/>
<keyword evidence="2" id="KW-1185">Reference proteome</keyword>
<dbReference type="eggNOG" id="ENOG50322R5">
    <property type="taxonomic scope" value="Bacteria"/>
</dbReference>
<evidence type="ECO:0000313" key="1">
    <source>
        <dbReference type="EMBL" id="CAX31940.1"/>
    </source>
</evidence>
<name>B9ER99_PROMM</name>
<dbReference type="KEGG" id="pmt:PMT_2422"/>
<proteinExistence type="predicted"/>
<organism evidence="1 2">
    <name type="scientific">Prochlorococcus marinus (strain MIT 9313)</name>
    <dbReference type="NCBI Taxonomy" id="74547"/>
    <lineage>
        <taxon>Bacteria</taxon>
        <taxon>Bacillati</taxon>
        <taxon>Cyanobacteriota</taxon>
        <taxon>Cyanophyceae</taxon>
        <taxon>Synechococcales</taxon>
        <taxon>Prochlorococcaceae</taxon>
        <taxon>Prochlorococcus</taxon>
    </lineage>
</organism>
<reference evidence="1 2" key="1">
    <citation type="journal article" date="2003" name="Nature">
        <title>Genome divergence in two Prochlorococcus ecotypes reflects oceanic niche differentiation.</title>
        <authorList>
            <person name="Rocap G."/>
            <person name="Larimer F.W."/>
            <person name="Lamerdin J.E."/>
            <person name="Malfatti S."/>
            <person name="Chain P."/>
            <person name="Ahlgren N.A."/>
            <person name="Arellano A."/>
            <person name="Coleman M."/>
            <person name="Hauser L."/>
            <person name="Hess W.R."/>
            <person name="Johnson Z.I."/>
            <person name="Land M.L."/>
            <person name="Lindell D."/>
            <person name="Post A.F."/>
            <person name="Regala W."/>
            <person name="Shah M."/>
            <person name="Shaw S.L."/>
            <person name="Steglich C."/>
            <person name="Sullivan M.B."/>
            <person name="Ting C.S."/>
            <person name="Tolonen A."/>
            <person name="Webb E.A."/>
            <person name="Zinser E.R."/>
            <person name="Chisholm S.W."/>
        </authorList>
    </citation>
    <scope>NUCLEOTIDE SEQUENCE [LARGE SCALE GENOMIC DNA]</scope>
    <source>
        <strain evidence="2">MIT 9313</strain>
    </source>
</reference>
<dbReference type="HOGENOM" id="CLU_2668147_0_0_3"/>
<evidence type="ECO:0000313" key="2">
    <source>
        <dbReference type="Proteomes" id="UP000001423"/>
    </source>
</evidence>
<sequence>MSQRSRWTSTTSTTSLNLKNKLRRYATTVMALEKGILTEDVLDHGFEPSEGLTLSKKIMDHSRGSNWMLHIGIKL</sequence>
<dbReference type="EMBL" id="BX548175">
    <property type="protein sequence ID" value="CAX31940.1"/>
    <property type="molecule type" value="Genomic_DNA"/>
</dbReference>
<dbReference type="Proteomes" id="UP000001423">
    <property type="component" value="Chromosome"/>
</dbReference>
<protein>
    <submittedName>
        <fullName evidence="1">Uncharacterized protein</fullName>
    </submittedName>
</protein>